<accession>H2Y2H5</accession>
<dbReference type="STRING" id="7719.ENSCINP00000036110"/>
<evidence type="ECO:0000313" key="2">
    <source>
        <dbReference type="Ensembl" id="ENSCINP00000036110.1"/>
    </source>
</evidence>
<dbReference type="InParanoid" id="H2Y2H5"/>
<dbReference type="Proteomes" id="UP000008144">
    <property type="component" value="Unassembled WGS sequence"/>
</dbReference>
<reference evidence="2" key="2">
    <citation type="submission" date="2025-08" db="UniProtKB">
        <authorList>
            <consortium name="Ensembl"/>
        </authorList>
    </citation>
    <scope>IDENTIFICATION</scope>
</reference>
<dbReference type="HOGENOM" id="CLU_1582101_0_0_1"/>
<sequence>MFKKFCHSAEADVKNLHSMLRSIVEYEIASLEERSDASQCVVNGYLKPEAPYEVTSVSDQLKKACVKIVQGDSLPSDDVLRFIQTGKTSDETAATSVTSLSAMNQPELVINHLSDVEKRHHYIKTAFQRCKKEVQPYLAEHVYPLYKSSEQFKTFLRWKWKEKEEVMEE</sequence>
<dbReference type="InterPro" id="IPR036305">
    <property type="entry name" value="RGS_sf"/>
</dbReference>
<organism evidence="2 3">
    <name type="scientific">Ciona intestinalis</name>
    <name type="common">Transparent sea squirt</name>
    <name type="synonym">Ascidia intestinalis</name>
    <dbReference type="NCBI Taxonomy" id="7719"/>
    <lineage>
        <taxon>Eukaryota</taxon>
        <taxon>Metazoa</taxon>
        <taxon>Chordata</taxon>
        <taxon>Tunicata</taxon>
        <taxon>Ascidiacea</taxon>
        <taxon>Phlebobranchia</taxon>
        <taxon>Cionidae</taxon>
        <taxon>Ciona</taxon>
    </lineage>
</organism>
<dbReference type="Gene3D" id="1.10.167.10">
    <property type="entry name" value="Regulator of G-protein Signalling 4, domain 2"/>
    <property type="match status" value="2"/>
</dbReference>
<reference evidence="2" key="3">
    <citation type="submission" date="2025-09" db="UniProtKB">
        <authorList>
            <consortium name="Ensembl"/>
        </authorList>
    </citation>
    <scope>IDENTIFICATION</scope>
</reference>
<evidence type="ECO:0000259" key="1">
    <source>
        <dbReference type="PROSITE" id="PS50132"/>
    </source>
</evidence>
<protein>
    <recommendedName>
        <fullName evidence="1">RGS domain-containing protein</fullName>
    </recommendedName>
</protein>
<dbReference type="InterPro" id="IPR044926">
    <property type="entry name" value="RGS_subdomain_2"/>
</dbReference>
<reference evidence="3" key="1">
    <citation type="journal article" date="2002" name="Science">
        <title>The draft genome of Ciona intestinalis: insights into chordate and vertebrate origins.</title>
        <authorList>
            <person name="Dehal P."/>
            <person name="Satou Y."/>
            <person name="Campbell R.K."/>
            <person name="Chapman J."/>
            <person name="Degnan B."/>
            <person name="De Tomaso A."/>
            <person name="Davidson B."/>
            <person name="Di Gregorio A."/>
            <person name="Gelpke M."/>
            <person name="Goodstein D.M."/>
            <person name="Harafuji N."/>
            <person name="Hastings K.E."/>
            <person name="Ho I."/>
            <person name="Hotta K."/>
            <person name="Huang W."/>
            <person name="Kawashima T."/>
            <person name="Lemaire P."/>
            <person name="Martinez D."/>
            <person name="Meinertzhagen I.A."/>
            <person name="Necula S."/>
            <person name="Nonaka M."/>
            <person name="Putnam N."/>
            <person name="Rash S."/>
            <person name="Saiga H."/>
            <person name="Satake M."/>
            <person name="Terry A."/>
            <person name="Yamada L."/>
            <person name="Wang H.G."/>
            <person name="Awazu S."/>
            <person name="Azumi K."/>
            <person name="Boore J."/>
            <person name="Branno M."/>
            <person name="Chin-Bow S."/>
            <person name="DeSantis R."/>
            <person name="Doyle S."/>
            <person name="Francino P."/>
            <person name="Keys D.N."/>
            <person name="Haga S."/>
            <person name="Hayashi H."/>
            <person name="Hino K."/>
            <person name="Imai K.S."/>
            <person name="Inaba K."/>
            <person name="Kano S."/>
            <person name="Kobayashi K."/>
            <person name="Kobayashi M."/>
            <person name="Lee B.I."/>
            <person name="Makabe K.W."/>
            <person name="Manohar C."/>
            <person name="Matassi G."/>
            <person name="Medina M."/>
            <person name="Mochizuki Y."/>
            <person name="Mount S."/>
            <person name="Morishita T."/>
            <person name="Miura S."/>
            <person name="Nakayama A."/>
            <person name="Nishizaka S."/>
            <person name="Nomoto H."/>
            <person name="Ohta F."/>
            <person name="Oishi K."/>
            <person name="Rigoutsos I."/>
            <person name="Sano M."/>
            <person name="Sasaki A."/>
            <person name="Sasakura Y."/>
            <person name="Shoguchi E."/>
            <person name="Shin-i T."/>
            <person name="Spagnuolo A."/>
            <person name="Stainier D."/>
            <person name="Suzuki M.M."/>
            <person name="Tassy O."/>
            <person name="Takatori N."/>
            <person name="Tokuoka M."/>
            <person name="Yagi K."/>
            <person name="Yoshizaki F."/>
            <person name="Wada S."/>
            <person name="Zhang C."/>
            <person name="Hyatt P.D."/>
            <person name="Larimer F."/>
            <person name="Detter C."/>
            <person name="Doggett N."/>
            <person name="Glavina T."/>
            <person name="Hawkins T."/>
            <person name="Richardson P."/>
            <person name="Lucas S."/>
            <person name="Kohara Y."/>
            <person name="Levine M."/>
            <person name="Satoh N."/>
            <person name="Rokhsar D.S."/>
        </authorList>
    </citation>
    <scope>NUCLEOTIDE SEQUENCE [LARGE SCALE GENOMIC DNA]</scope>
</reference>
<proteinExistence type="predicted"/>
<dbReference type="PROSITE" id="PS50132">
    <property type="entry name" value="RGS"/>
    <property type="match status" value="1"/>
</dbReference>
<evidence type="ECO:0000313" key="3">
    <source>
        <dbReference type="Proteomes" id="UP000008144"/>
    </source>
</evidence>
<feature type="domain" description="RGS" evidence="1">
    <location>
        <begin position="1"/>
        <end position="156"/>
    </location>
</feature>
<dbReference type="SUPFAM" id="SSF48097">
    <property type="entry name" value="Regulator of G-protein signaling, RGS"/>
    <property type="match status" value="1"/>
</dbReference>
<dbReference type="AlphaFoldDB" id="H2Y2H5"/>
<dbReference type="InterPro" id="IPR016137">
    <property type="entry name" value="RGS"/>
</dbReference>
<dbReference type="Ensembl" id="ENSCINT00000034711.1">
    <property type="protein sequence ID" value="ENSCINP00000036110.1"/>
    <property type="gene ID" value="ENSCING00000020651.1"/>
</dbReference>
<keyword evidence="3" id="KW-1185">Reference proteome</keyword>
<name>H2Y2H5_CIOIN</name>